<feature type="transmembrane region" description="Helical" evidence="11">
    <location>
        <begin position="192"/>
        <end position="211"/>
    </location>
</feature>
<dbReference type="EMBL" id="MT631673">
    <property type="protein sequence ID" value="QNO56925.1"/>
    <property type="molecule type" value="Genomic_DNA"/>
</dbReference>
<dbReference type="GO" id="GO:0005886">
    <property type="term" value="C:plasma membrane"/>
    <property type="evidence" value="ECO:0007669"/>
    <property type="project" value="UniProtKB-SubCell"/>
</dbReference>
<evidence type="ECO:0000256" key="5">
    <source>
        <dbReference type="ARBA" id="ARBA00022692"/>
    </source>
</evidence>
<gene>
    <name evidence="12" type="primary">btuC</name>
    <name evidence="12" type="ORF">KMABBJJO_00004</name>
</gene>
<evidence type="ECO:0000256" key="11">
    <source>
        <dbReference type="SAM" id="Phobius"/>
    </source>
</evidence>
<feature type="transmembrane region" description="Helical" evidence="11">
    <location>
        <begin position="160"/>
        <end position="180"/>
    </location>
</feature>
<evidence type="ECO:0000256" key="3">
    <source>
        <dbReference type="ARBA" id="ARBA00022448"/>
    </source>
</evidence>
<evidence type="ECO:0000256" key="4">
    <source>
        <dbReference type="ARBA" id="ARBA00022475"/>
    </source>
</evidence>
<dbReference type="PANTHER" id="PTHR30472:SF25">
    <property type="entry name" value="ABC TRANSPORTER PERMEASE PROTEIN MJ0876-RELATED"/>
    <property type="match status" value="1"/>
</dbReference>
<evidence type="ECO:0000256" key="2">
    <source>
        <dbReference type="ARBA" id="ARBA00007935"/>
    </source>
</evidence>
<keyword evidence="7 11" id="KW-0472">Membrane</keyword>
<accession>A0A7G9Z9J1</accession>
<comment type="function">
    <text evidence="8">Required for corrinoid utilization. Probably part of the ABC transporter complex BtuCDF involved in cobalamin (vitamin B12) import. Probably involved in the translocation of the substrate across the membrane.</text>
</comment>
<reference evidence="12" key="1">
    <citation type="submission" date="2020-06" db="EMBL/GenBank/DDBJ databases">
        <title>Unique genomic features of the anaerobic methanotrophic archaea.</title>
        <authorList>
            <person name="Chadwick G.L."/>
            <person name="Skennerton C.T."/>
            <person name="Laso-Perez R."/>
            <person name="Leu A.O."/>
            <person name="Speth D.R."/>
            <person name="Yu H."/>
            <person name="Morgan-Lang C."/>
            <person name="Hatzenpichler R."/>
            <person name="Goudeau D."/>
            <person name="Malmstrom R."/>
            <person name="Brazelton W.J."/>
            <person name="Woyke T."/>
            <person name="Hallam S.J."/>
            <person name="Tyson G.W."/>
            <person name="Wegener G."/>
            <person name="Boetius A."/>
            <person name="Orphan V."/>
        </authorList>
    </citation>
    <scope>NUCLEOTIDE SEQUENCE</scope>
</reference>
<comment type="subunit">
    <text evidence="9">The complex is composed of two ATP-binding proteins (BtuD), two transmembrane proteins (BtuC) and a solute-binding protein (BtuF).</text>
</comment>
<feature type="transmembrane region" description="Helical" evidence="11">
    <location>
        <begin position="27"/>
        <end position="47"/>
    </location>
</feature>
<keyword evidence="5 11" id="KW-0812">Transmembrane</keyword>
<dbReference type="GO" id="GO:0022857">
    <property type="term" value="F:transmembrane transporter activity"/>
    <property type="evidence" value="ECO:0007669"/>
    <property type="project" value="InterPro"/>
</dbReference>
<comment type="similarity">
    <text evidence="2">Belongs to the binding-protein-dependent transport system permease family. FecCD subfamily.</text>
</comment>
<keyword evidence="4" id="KW-1003">Cell membrane</keyword>
<feature type="transmembrane region" description="Helical" evidence="11">
    <location>
        <begin position="217"/>
        <end position="232"/>
    </location>
</feature>
<proteinExistence type="inferred from homology"/>
<dbReference type="InterPro" id="IPR000522">
    <property type="entry name" value="ABC_transptr_permease_BtuC"/>
</dbReference>
<dbReference type="FunFam" id="1.10.3470.10:FF:000001">
    <property type="entry name" value="Vitamin B12 ABC transporter permease BtuC"/>
    <property type="match status" value="1"/>
</dbReference>
<dbReference type="Gene3D" id="1.10.3470.10">
    <property type="entry name" value="ABC transporter involved in vitamin B12 uptake, BtuC"/>
    <property type="match status" value="1"/>
</dbReference>
<evidence type="ECO:0000256" key="1">
    <source>
        <dbReference type="ARBA" id="ARBA00004651"/>
    </source>
</evidence>
<evidence type="ECO:0000256" key="8">
    <source>
        <dbReference type="ARBA" id="ARBA00053891"/>
    </source>
</evidence>
<feature type="transmembrane region" description="Helical" evidence="11">
    <location>
        <begin position="283"/>
        <end position="309"/>
    </location>
</feature>
<evidence type="ECO:0000256" key="6">
    <source>
        <dbReference type="ARBA" id="ARBA00022989"/>
    </source>
</evidence>
<name>A0A7G9Z9J1_9EURY</name>
<dbReference type="Pfam" id="PF01032">
    <property type="entry name" value="FecCD"/>
    <property type="match status" value="1"/>
</dbReference>
<evidence type="ECO:0000256" key="9">
    <source>
        <dbReference type="ARBA" id="ARBA00064420"/>
    </source>
</evidence>
<feature type="transmembrane region" description="Helical" evidence="11">
    <location>
        <begin position="321"/>
        <end position="342"/>
    </location>
</feature>
<sequence length="376" mass="40810">MPELKINGREKSAEIKAEYKKFVGRKILFIFSTIILIIIIAGIAATLGPYQISVIEVYSIVWHGIPKILQNLDFILSHSFKDFSLTYFTKEESIIWFLRLPPIVMAILAGVGLGIAGTTMQGVVRNPLASPYTLGIASAAGFGAALAIILGAGFATGQNIIIAANAFFFALCSSFIIYGISRYKGVSPETMILAGIALMYLFSAMTGVLQFFGEEKAVVGVVYWMFGSLAGASWDKLFVMFIVLIICIPLIMLKSWDLNTLSTGDERAKSLGVNVNRTRVVCFMLASLVTAGVICFTGTIGFIGLVAPHMCRMIIGGDNRYLIPASGLFGAVVLLSASILARPPIAPSFIPVGLVTAFLGVPMFLYLILRRRKEYW</sequence>
<dbReference type="GO" id="GO:0033214">
    <property type="term" value="P:siderophore-iron import into cell"/>
    <property type="evidence" value="ECO:0007669"/>
    <property type="project" value="TreeGrafter"/>
</dbReference>
<feature type="transmembrane region" description="Helical" evidence="11">
    <location>
        <begin position="94"/>
        <end position="120"/>
    </location>
</feature>
<dbReference type="PANTHER" id="PTHR30472">
    <property type="entry name" value="FERRIC ENTEROBACTIN TRANSPORT SYSTEM PERMEASE PROTEIN"/>
    <property type="match status" value="1"/>
</dbReference>
<feature type="transmembrane region" description="Helical" evidence="11">
    <location>
        <begin position="132"/>
        <end position="154"/>
    </location>
</feature>
<dbReference type="AlphaFoldDB" id="A0A7G9Z9J1"/>
<dbReference type="CDD" id="cd06550">
    <property type="entry name" value="TM_ABC_iron-siderophores_like"/>
    <property type="match status" value="1"/>
</dbReference>
<dbReference type="InterPro" id="IPR037294">
    <property type="entry name" value="ABC_BtuC-like"/>
</dbReference>
<dbReference type="SUPFAM" id="SSF81345">
    <property type="entry name" value="ABC transporter involved in vitamin B12 uptake, BtuC"/>
    <property type="match status" value="1"/>
</dbReference>
<organism evidence="12">
    <name type="scientific">Candidatus Methanophaga sp. ANME-1 ERB7</name>
    <dbReference type="NCBI Taxonomy" id="2759913"/>
    <lineage>
        <taxon>Archaea</taxon>
        <taxon>Methanobacteriati</taxon>
        <taxon>Methanobacteriota</taxon>
        <taxon>Stenosarchaea group</taxon>
        <taxon>Methanomicrobia</taxon>
        <taxon>Candidatus Methanophagales</taxon>
        <taxon>Candidatus Methanophagaceae</taxon>
        <taxon>Candidatus Methanophaga</taxon>
    </lineage>
</organism>
<evidence type="ECO:0000256" key="10">
    <source>
        <dbReference type="ARBA" id="ARBA00071366"/>
    </source>
</evidence>
<protein>
    <recommendedName>
        <fullName evidence="10">Cobalamin import system permease protein BtuC</fullName>
    </recommendedName>
</protein>
<comment type="subcellular location">
    <subcellularLocation>
        <location evidence="1">Cell membrane</location>
        <topology evidence="1">Multi-pass membrane protein</topology>
    </subcellularLocation>
</comment>
<feature type="transmembrane region" description="Helical" evidence="11">
    <location>
        <begin position="348"/>
        <end position="369"/>
    </location>
</feature>
<keyword evidence="3" id="KW-0813">Transport</keyword>
<evidence type="ECO:0000256" key="7">
    <source>
        <dbReference type="ARBA" id="ARBA00023136"/>
    </source>
</evidence>
<evidence type="ECO:0000313" key="12">
    <source>
        <dbReference type="EMBL" id="QNO56925.1"/>
    </source>
</evidence>
<keyword evidence="6 11" id="KW-1133">Transmembrane helix</keyword>